<dbReference type="InterPro" id="IPR003593">
    <property type="entry name" value="AAA+_ATPase"/>
</dbReference>
<dbReference type="PROSITE" id="PS00211">
    <property type="entry name" value="ABC_TRANSPORTER_1"/>
    <property type="match status" value="1"/>
</dbReference>
<dbReference type="GO" id="GO:0005524">
    <property type="term" value="F:ATP binding"/>
    <property type="evidence" value="ECO:0007669"/>
    <property type="project" value="UniProtKB-KW"/>
</dbReference>
<dbReference type="InterPro" id="IPR052156">
    <property type="entry name" value="BCAA_Transport_ATP-bd_LivF"/>
</dbReference>
<evidence type="ECO:0000256" key="1">
    <source>
        <dbReference type="ARBA" id="ARBA00005417"/>
    </source>
</evidence>
<dbReference type="CDD" id="cd03224">
    <property type="entry name" value="ABC_TM1139_LivF_branched"/>
    <property type="match status" value="1"/>
</dbReference>
<evidence type="ECO:0000256" key="4">
    <source>
        <dbReference type="ARBA" id="ARBA00022840"/>
    </source>
</evidence>
<accession>A0ABZ3IJM7</accession>
<dbReference type="SUPFAM" id="SSF52540">
    <property type="entry name" value="P-loop containing nucleoside triphosphate hydrolases"/>
    <property type="match status" value="1"/>
</dbReference>
<keyword evidence="2" id="KW-0813">Transport</keyword>
<gene>
    <name evidence="7" type="primary">livF_1</name>
    <name evidence="7" type="ORF">SPSIL_017580</name>
</gene>
<keyword evidence="4 7" id="KW-0067">ATP-binding</keyword>
<keyword evidence="8" id="KW-1185">Reference proteome</keyword>
<proteinExistence type="inferred from homology"/>
<keyword evidence="5" id="KW-0029">Amino-acid transport</keyword>
<sequence length="237" mass="26182">MALLEIKNLQVKYGVIPALKGISFYVEHGEVVAIIGANGAGKTTTLHAISSIVSKSGGNVFFQDQDITNNPAHEIVAMGISQVQEGRGVFSNLSVLENLQLGAYLRNDKAEIAKDFAFIYELFPRLAERKKQLAGTLSGGEQQMLAIGRALMSRPKLLLLDEPSMGLSPLITENIFRTIKKLNKENKMTILLVEQNAQMALWASNRTYIMETGQIVYSGNSKEMKNDDFIRKSYLGQ</sequence>
<evidence type="ECO:0000256" key="5">
    <source>
        <dbReference type="ARBA" id="ARBA00022970"/>
    </source>
</evidence>
<dbReference type="InterPro" id="IPR027417">
    <property type="entry name" value="P-loop_NTPase"/>
</dbReference>
<dbReference type="EMBL" id="CP155573">
    <property type="protein sequence ID" value="XFO65618.1"/>
    <property type="molecule type" value="Genomic_DNA"/>
</dbReference>
<dbReference type="Pfam" id="PF00005">
    <property type="entry name" value="ABC_tran"/>
    <property type="match status" value="1"/>
</dbReference>
<dbReference type="SMART" id="SM00382">
    <property type="entry name" value="AAA"/>
    <property type="match status" value="1"/>
</dbReference>
<protein>
    <submittedName>
        <fullName evidence="7">High-affinity branched-chain amino acid transport ATP-binding protein LivF</fullName>
    </submittedName>
</protein>
<evidence type="ECO:0000259" key="6">
    <source>
        <dbReference type="PROSITE" id="PS50893"/>
    </source>
</evidence>
<evidence type="ECO:0000256" key="2">
    <source>
        <dbReference type="ARBA" id="ARBA00022448"/>
    </source>
</evidence>
<dbReference type="Proteomes" id="UP000216752">
    <property type="component" value="Chromosome"/>
</dbReference>
<name>A0ABZ3IJM7_9FIRM</name>
<evidence type="ECO:0000256" key="3">
    <source>
        <dbReference type="ARBA" id="ARBA00022741"/>
    </source>
</evidence>
<dbReference type="PANTHER" id="PTHR43820">
    <property type="entry name" value="HIGH-AFFINITY BRANCHED-CHAIN AMINO ACID TRANSPORT ATP-BINDING PROTEIN LIVF"/>
    <property type="match status" value="1"/>
</dbReference>
<dbReference type="PANTHER" id="PTHR43820:SF3">
    <property type="entry name" value="BRANCHED-CHAIN AMINO ACID TRANSPORT SYSTEM,ATP-BINDING PROTEIN"/>
    <property type="match status" value="1"/>
</dbReference>
<organism evidence="7 8">
    <name type="scientific">Sporomusa silvacetica DSM 10669</name>
    <dbReference type="NCBI Taxonomy" id="1123289"/>
    <lineage>
        <taxon>Bacteria</taxon>
        <taxon>Bacillati</taxon>
        <taxon>Bacillota</taxon>
        <taxon>Negativicutes</taxon>
        <taxon>Selenomonadales</taxon>
        <taxon>Sporomusaceae</taxon>
        <taxon>Sporomusa</taxon>
    </lineage>
</organism>
<dbReference type="Gene3D" id="3.40.50.300">
    <property type="entry name" value="P-loop containing nucleotide triphosphate hydrolases"/>
    <property type="match status" value="1"/>
</dbReference>
<feature type="domain" description="ABC transporter" evidence="6">
    <location>
        <begin position="4"/>
        <end position="237"/>
    </location>
</feature>
<evidence type="ECO:0000313" key="8">
    <source>
        <dbReference type="Proteomes" id="UP000216752"/>
    </source>
</evidence>
<dbReference type="InterPro" id="IPR030660">
    <property type="entry name" value="ABC_branched_ATPase_LivF/BraG"/>
</dbReference>
<reference evidence="7" key="1">
    <citation type="submission" date="2024-05" db="EMBL/GenBank/DDBJ databases">
        <title>Isolation and characterization of Sporomusa carbonis sp. nov., a carboxydotrophic hydrogenogen in the genus of Sporomusa isolated from a charcoal burning pile.</title>
        <authorList>
            <person name="Boeer T."/>
            <person name="Rosenbaum F."/>
            <person name="Eysell L."/>
            <person name="Mueller V."/>
            <person name="Daniel R."/>
            <person name="Poehlein A."/>
        </authorList>
    </citation>
    <scope>NUCLEOTIDE SEQUENCE [LARGE SCALE GENOMIC DNA]</scope>
    <source>
        <strain evidence="7">DSM 10669</strain>
    </source>
</reference>
<comment type="similarity">
    <text evidence="1">Belongs to the ABC transporter superfamily.</text>
</comment>
<dbReference type="InterPro" id="IPR017871">
    <property type="entry name" value="ABC_transporter-like_CS"/>
</dbReference>
<dbReference type="PIRSF" id="PIRSF039137">
    <property type="entry name" value="ABC_branched_ATPase"/>
    <property type="match status" value="1"/>
</dbReference>
<dbReference type="PROSITE" id="PS50893">
    <property type="entry name" value="ABC_TRANSPORTER_2"/>
    <property type="match status" value="1"/>
</dbReference>
<evidence type="ECO:0000313" key="7">
    <source>
        <dbReference type="EMBL" id="XFO65618.1"/>
    </source>
</evidence>
<dbReference type="InterPro" id="IPR003439">
    <property type="entry name" value="ABC_transporter-like_ATP-bd"/>
</dbReference>
<dbReference type="RefSeq" id="WP_094604989.1">
    <property type="nucleotide sequence ID" value="NZ_CP155573.1"/>
</dbReference>
<keyword evidence="3" id="KW-0547">Nucleotide-binding</keyword>